<reference evidence="1 2" key="1">
    <citation type="submission" date="2017-03" db="EMBL/GenBank/DDBJ databases">
        <title>Comparative genomics of the toxic Baltic Sea cyanobacteria Nodularia spumigena UHCC 0039 and its response on varying salinity.</title>
        <authorList>
            <person name="Teikari J.E."/>
        </authorList>
    </citation>
    <scope>NUCLEOTIDE SEQUENCE [LARGE SCALE GENOMIC DNA]</scope>
    <source>
        <strain evidence="1 2">UHCC 0039</strain>
    </source>
</reference>
<evidence type="ECO:0000313" key="1">
    <source>
        <dbReference type="EMBL" id="AVZ31079.1"/>
    </source>
</evidence>
<dbReference type="Proteomes" id="UP000244056">
    <property type="component" value="Chromosome"/>
</dbReference>
<accession>A0A2S0Q9F2</accession>
<organism evidence="1 2">
    <name type="scientific">Nodularia spumigena UHCC 0039</name>
    <dbReference type="NCBI Taxonomy" id="1914872"/>
    <lineage>
        <taxon>Bacteria</taxon>
        <taxon>Bacillati</taxon>
        <taxon>Cyanobacteriota</taxon>
        <taxon>Cyanophyceae</taxon>
        <taxon>Nostocales</taxon>
        <taxon>Nodulariaceae</taxon>
        <taxon>Nodularia</taxon>
    </lineage>
</organism>
<proteinExistence type="predicted"/>
<protein>
    <submittedName>
        <fullName evidence="1">Uncharacterized protein</fullName>
    </submittedName>
</protein>
<evidence type="ECO:0000313" key="2">
    <source>
        <dbReference type="Proteomes" id="UP000244056"/>
    </source>
</evidence>
<dbReference type="EMBL" id="CP020114">
    <property type="protein sequence ID" value="AVZ31079.1"/>
    <property type="molecule type" value="Genomic_DNA"/>
</dbReference>
<dbReference type="AlphaFoldDB" id="A0A2S0Q9F2"/>
<name>A0A2S0Q9F2_NODSP</name>
<sequence>MDNNKEYFFTKSMQTTNTTSSHAQDLVKNNWEFTEVWIDPMLSPPYILLLLCDSEGDCQICDPKQGDKVIFSSNNYETAKLWLLEDEYEPVQGRLLATELL</sequence>
<dbReference type="KEGG" id="nsp:BMF81_03426"/>
<gene>
    <name evidence="1" type="ORF">BMF81_03426</name>
</gene>